<dbReference type="RefSeq" id="WP_132332357.1">
    <property type="nucleotide sequence ID" value="NZ_SMJZ01000031.1"/>
</dbReference>
<proteinExistence type="predicted"/>
<keyword evidence="1" id="KW-0812">Transmembrane</keyword>
<keyword evidence="1" id="KW-0472">Membrane</keyword>
<reference evidence="2 3" key="1">
    <citation type="submission" date="2019-02" db="EMBL/GenBank/DDBJ databases">
        <title>Draft genome sequences of novel Actinobacteria.</title>
        <authorList>
            <person name="Sahin N."/>
            <person name="Ay H."/>
            <person name="Saygin H."/>
        </authorList>
    </citation>
    <scope>NUCLEOTIDE SEQUENCE [LARGE SCALE GENOMIC DNA]</scope>
    <source>
        <strain evidence="2 3">KC201</strain>
    </source>
</reference>
<keyword evidence="3" id="KW-1185">Reference proteome</keyword>
<comment type="caution">
    <text evidence="2">The sequence shown here is derived from an EMBL/GenBank/DDBJ whole genome shotgun (WGS) entry which is preliminary data.</text>
</comment>
<evidence type="ECO:0000313" key="3">
    <source>
        <dbReference type="Proteomes" id="UP000295157"/>
    </source>
</evidence>
<accession>A0A4R4NGM4</accession>
<name>A0A4R4NGM4_9ACTN</name>
<dbReference type="OrthoDB" id="4251131at2"/>
<organism evidence="2 3">
    <name type="scientific">Nonomuraea longispora</name>
    <dbReference type="NCBI Taxonomy" id="1848320"/>
    <lineage>
        <taxon>Bacteria</taxon>
        <taxon>Bacillati</taxon>
        <taxon>Actinomycetota</taxon>
        <taxon>Actinomycetes</taxon>
        <taxon>Streptosporangiales</taxon>
        <taxon>Streptosporangiaceae</taxon>
        <taxon>Nonomuraea</taxon>
    </lineage>
</organism>
<dbReference type="InterPro" id="IPR013901">
    <property type="entry name" value="Anthrone_oxy"/>
</dbReference>
<feature type="transmembrane region" description="Helical" evidence="1">
    <location>
        <begin position="81"/>
        <end position="102"/>
    </location>
</feature>
<evidence type="ECO:0000256" key="1">
    <source>
        <dbReference type="SAM" id="Phobius"/>
    </source>
</evidence>
<sequence length="150" mass="15807">MRELLGAVAVLGSGLTAGVLFCVALSVVPALRALPPDRYVQTHELLGRNYDPTMPLIVLTTALVDVLLAIMTPAGGPRSLFAVAAVLTVGVSLVSHLCNVPINRRVKVLDPAAIPADWADPRPVWRRWHLLRTVLAVVALAVNAAAVAVA</sequence>
<feature type="transmembrane region" description="Helical" evidence="1">
    <location>
        <begin position="130"/>
        <end position="149"/>
    </location>
</feature>
<dbReference type="EMBL" id="SMJZ01000031">
    <property type="protein sequence ID" value="TDC08169.1"/>
    <property type="molecule type" value="Genomic_DNA"/>
</dbReference>
<evidence type="ECO:0000313" key="2">
    <source>
        <dbReference type="EMBL" id="TDC08169.1"/>
    </source>
</evidence>
<dbReference type="AlphaFoldDB" id="A0A4R4NGM4"/>
<dbReference type="Proteomes" id="UP000295157">
    <property type="component" value="Unassembled WGS sequence"/>
</dbReference>
<gene>
    <name evidence="2" type="ORF">E1267_11180</name>
</gene>
<protein>
    <submittedName>
        <fullName evidence="2">DUF1772 domain-containing protein</fullName>
    </submittedName>
</protein>
<dbReference type="Pfam" id="PF08592">
    <property type="entry name" value="Anthrone_oxy"/>
    <property type="match status" value="1"/>
</dbReference>
<keyword evidence="1" id="KW-1133">Transmembrane helix</keyword>